<feature type="transmembrane region" description="Helical" evidence="2">
    <location>
        <begin position="484"/>
        <end position="503"/>
    </location>
</feature>
<feature type="compositionally biased region" description="Basic and acidic residues" evidence="1">
    <location>
        <begin position="125"/>
        <end position="137"/>
    </location>
</feature>
<feature type="compositionally biased region" description="Acidic residues" evidence="1">
    <location>
        <begin position="583"/>
        <end position="595"/>
    </location>
</feature>
<dbReference type="GO" id="GO:0005789">
    <property type="term" value="C:endoplasmic reticulum membrane"/>
    <property type="evidence" value="ECO:0007669"/>
    <property type="project" value="InterPro"/>
</dbReference>
<accession>A0AAD5RGV3</accession>
<dbReference type="AlphaFoldDB" id="A0AAD5RGV3"/>
<dbReference type="InterPro" id="IPR031581">
    <property type="entry name" value="Csg2"/>
</dbReference>
<proteinExistence type="predicted"/>
<dbReference type="InterPro" id="IPR037185">
    <property type="entry name" value="EmrE-like"/>
</dbReference>
<evidence type="ECO:0000256" key="1">
    <source>
        <dbReference type="SAM" id="MobiDB-lite"/>
    </source>
</evidence>
<keyword evidence="2" id="KW-0812">Transmembrane</keyword>
<dbReference type="SUPFAM" id="SSF103481">
    <property type="entry name" value="Multidrug resistance efflux transporter EmrE"/>
    <property type="match status" value="2"/>
</dbReference>
<reference evidence="3" key="1">
    <citation type="submission" date="2022-07" db="EMBL/GenBank/DDBJ databases">
        <title>Draft genome sequence of Zalerion maritima ATCC 34329, a (micro)plastics degrading marine fungus.</title>
        <authorList>
            <person name="Paco A."/>
            <person name="Goncalves M.F.M."/>
            <person name="Rocha-Santos T.A.P."/>
            <person name="Alves A."/>
        </authorList>
    </citation>
    <scope>NUCLEOTIDE SEQUENCE</scope>
    <source>
        <strain evidence="3">ATCC 34329</strain>
    </source>
</reference>
<dbReference type="GO" id="GO:0006874">
    <property type="term" value="P:intracellular calcium ion homeostasis"/>
    <property type="evidence" value="ECO:0007669"/>
    <property type="project" value="InterPro"/>
</dbReference>
<sequence length="614" mass="66832">MHQETDNSTSVVSPPPSTQTPPRHPNPLRSNPNASASGLQQTGSHSSVKQGRQRTKRTGNEPPSSNDLSSSSEDHSSGDDYSDDASDKNFLTQQQGFEMAERPAYHRPTDGRSGTPLLVSQTNPTKDDAHHRDDRGRTRSKYGHNSPSAHLTPRSSPPPPSYSRNQSSHTHHSFTARQTLRSVSPATIAAQGEGAVRQKWTIAGIFLVITLVSFCVQTELAKIVQTDMGWDKAYCMLYLTHGSWSLLYPTQLLFLRLQKRRVPWTAFWRSHWKDLMTTAWEVKHQKLSHSRSTVARGSQEETELKWYLLRTTAIVTTSLTVAGLSWYIAVNLTSPSDLTAIYNCSAFFAYAFSVPLLKEPLRMDKSIAVLIAIVGVLVVAYGDSSAPAGTDEQGEGNKDPSAGSRFLGNMVIGVGSVLYGLYEVLYKRLACPPEGASAMRSVVFANTYGACIGAFTLSVLWIPLPFLNWLGWEIFELPTGKTALYLFLSVIMNATFAGSFLVLISLTSPVLSSVAALLTIFIVALADWALTGGPPSAAALAGGLLIVVAFGMLSWSSWREMSEHAKMREVEEVEGLAVVGSSSDDDGEGDSDSGADEAVFARHSDEEGRRMLPG</sequence>
<keyword evidence="2" id="KW-1133">Transmembrane helix</keyword>
<feature type="transmembrane region" description="Helical" evidence="2">
    <location>
        <begin position="200"/>
        <end position="224"/>
    </location>
</feature>
<dbReference type="EMBL" id="JAKWBI020000731">
    <property type="protein sequence ID" value="KAJ2892752.1"/>
    <property type="molecule type" value="Genomic_DNA"/>
</dbReference>
<dbReference type="Pfam" id="PF16965">
    <property type="entry name" value="CSG2"/>
    <property type="match status" value="1"/>
</dbReference>
<organism evidence="3 4">
    <name type="scientific">Zalerion maritima</name>
    <dbReference type="NCBI Taxonomy" id="339359"/>
    <lineage>
        <taxon>Eukaryota</taxon>
        <taxon>Fungi</taxon>
        <taxon>Dikarya</taxon>
        <taxon>Ascomycota</taxon>
        <taxon>Pezizomycotina</taxon>
        <taxon>Sordariomycetes</taxon>
        <taxon>Lulworthiomycetidae</taxon>
        <taxon>Lulworthiales</taxon>
        <taxon>Lulworthiaceae</taxon>
        <taxon>Zalerion</taxon>
    </lineage>
</organism>
<evidence type="ECO:0008006" key="5">
    <source>
        <dbReference type="Google" id="ProtNLM"/>
    </source>
</evidence>
<feature type="compositionally biased region" description="Basic and acidic residues" evidence="1">
    <location>
        <begin position="99"/>
        <end position="110"/>
    </location>
</feature>
<feature type="compositionally biased region" description="Basic and acidic residues" evidence="1">
    <location>
        <begin position="599"/>
        <end position="614"/>
    </location>
</feature>
<evidence type="ECO:0000313" key="3">
    <source>
        <dbReference type="EMBL" id="KAJ2892752.1"/>
    </source>
</evidence>
<feature type="transmembrane region" description="Helical" evidence="2">
    <location>
        <begin position="510"/>
        <end position="530"/>
    </location>
</feature>
<feature type="compositionally biased region" description="Low complexity" evidence="1">
    <location>
        <begin position="1"/>
        <end position="12"/>
    </location>
</feature>
<feature type="transmembrane region" description="Helical" evidence="2">
    <location>
        <begin position="236"/>
        <end position="255"/>
    </location>
</feature>
<evidence type="ECO:0000313" key="4">
    <source>
        <dbReference type="Proteomes" id="UP001201980"/>
    </source>
</evidence>
<gene>
    <name evidence="3" type="ORF">MKZ38_009421</name>
</gene>
<feature type="compositionally biased region" description="Pro residues" evidence="1">
    <location>
        <begin position="13"/>
        <end position="25"/>
    </location>
</feature>
<keyword evidence="2" id="KW-0472">Membrane</keyword>
<keyword evidence="4" id="KW-1185">Reference proteome</keyword>
<feature type="transmembrane region" description="Helical" evidence="2">
    <location>
        <begin position="402"/>
        <end position="422"/>
    </location>
</feature>
<feature type="compositionally biased region" description="Polar residues" evidence="1">
    <location>
        <begin position="28"/>
        <end position="50"/>
    </location>
</feature>
<feature type="region of interest" description="Disordered" evidence="1">
    <location>
        <begin position="1"/>
        <end position="176"/>
    </location>
</feature>
<dbReference type="GO" id="GO:0030234">
    <property type="term" value="F:enzyme regulator activity"/>
    <property type="evidence" value="ECO:0007669"/>
    <property type="project" value="InterPro"/>
</dbReference>
<feature type="transmembrane region" description="Helical" evidence="2">
    <location>
        <begin position="536"/>
        <end position="558"/>
    </location>
</feature>
<feature type="transmembrane region" description="Helical" evidence="2">
    <location>
        <begin position="443"/>
        <end position="464"/>
    </location>
</feature>
<dbReference type="PANTHER" id="PTHR19346">
    <property type="entry name" value="SUGAR PHOSPHATE TRANSPORTER DOMAIN-CONTAINING PROTEIN"/>
    <property type="match status" value="1"/>
</dbReference>
<feature type="region of interest" description="Disordered" evidence="1">
    <location>
        <begin position="578"/>
        <end position="614"/>
    </location>
</feature>
<feature type="transmembrane region" description="Helical" evidence="2">
    <location>
        <begin position="366"/>
        <end position="382"/>
    </location>
</feature>
<name>A0AAD5RGV3_9PEZI</name>
<evidence type="ECO:0000256" key="2">
    <source>
        <dbReference type="SAM" id="Phobius"/>
    </source>
</evidence>
<dbReference type="PANTHER" id="PTHR19346:SF4">
    <property type="entry name" value="SUGAR PHOSPHATE TRANSPORTER DOMAIN-CONTAINING PROTEIN"/>
    <property type="match status" value="1"/>
</dbReference>
<protein>
    <recommendedName>
        <fullName evidence="5">EamA domain-containing protein</fullName>
    </recommendedName>
</protein>
<feature type="transmembrane region" description="Helical" evidence="2">
    <location>
        <begin position="340"/>
        <end position="357"/>
    </location>
</feature>
<dbReference type="InterPro" id="IPR026505">
    <property type="entry name" value="Solute_c_fam_35_mem_F3/F4"/>
</dbReference>
<comment type="caution">
    <text evidence="3">The sequence shown here is derived from an EMBL/GenBank/DDBJ whole genome shotgun (WGS) entry which is preliminary data.</text>
</comment>
<feature type="transmembrane region" description="Helical" evidence="2">
    <location>
        <begin position="307"/>
        <end position="328"/>
    </location>
</feature>
<dbReference type="Proteomes" id="UP001201980">
    <property type="component" value="Unassembled WGS sequence"/>
</dbReference>